<evidence type="ECO:0000256" key="8">
    <source>
        <dbReference type="SAM" id="Coils"/>
    </source>
</evidence>
<dbReference type="PROSITE" id="PS50109">
    <property type="entry name" value="HIS_KIN"/>
    <property type="match status" value="1"/>
</dbReference>
<evidence type="ECO:0000256" key="3">
    <source>
        <dbReference type="ARBA" id="ARBA00022553"/>
    </source>
</evidence>
<proteinExistence type="predicted"/>
<dbReference type="PROSITE" id="PS00041">
    <property type="entry name" value="HTH_ARAC_FAMILY_1"/>
    <property type="match status" value="1"/>
</dbReference>
<sequence length="910" mass="103184">MTSKINFIIVIGFMILLNSCNQYSENKGKISIGFSQSISEDDSWRKTMDNTMRVEASLHPEIDLTIYNANNSTEKQIEDIEKMIVNHLDVIIVAPYGSDSIVPVLEKANKKGIPVIIVDRKVKTSNYIAFLGADNVEVGRIAGKYIVSMSKAHANILEIKATTDISPGLERSLGFKQITDQYPNIKRTSITAVNLESLNDDFSKVLDSSPKLDYVFAFNDIIALQAWEVAKQKGREKTIKFIGVDGLNIPNGGIQAVKDGKLAATILYPTGGSEAIRLALKIANKEVIPKNNKLATVLIDSLNADIMSNQFDKISQQQSNIETQLNVIDNQEKKYITLYNLMKLLGFFSVTILCLALFSAYSIISIRKKKRQLEITNKKVTNQRQQIEKFAEKLKISNEGKINFFTGISHEFKTPLTLILSCVESLNDELKSKSNHVKKDLDIMYNNSMRLLRLINQLLDFRKIENENFNIKVSKTNLWFFSKNLFKEFKREATKRNINYTITTNDENLDVYLDKNLMDKVYYNLLSNSFKFTPNGGNIGIIINKKAEQNLVEIIFKDSGIGIPENEIIELFNPFFKGSNNYKNGSGIGLNLSKTFIDLHKGSIEVKSGTGTEFIILLQLGTDHFNKKQIISDSDYNDENQEEKYNIESVEVIKEIEEESDKKYSVLIIEDNIELLEFIAAKLNRDYNVFKSDGKNSIETALEIMPDIILCDLNLPEKNGFEICDTLKKNILTSHIPTIILTALDDQDTYIKSLEAGADLFLTKPFNLKVLKESIKGLLYNREKLRYYYNNNIGESEVNSLGVIEKVFLNKIDVLLEKNIDNSSFSVEELASCLNISRVQLYRKVKAVLGIGISDYINNYRLEKAKELMKTTSLNISEIAYSCGFASPNYFSTTFKNKYSISPKDFRNNI</sequence>
<evidence type="ECO:0000256" key="6">
    <source>
        <dbReference type="ARBA" id="ARBA00023163"/>
    </source>
</evidence>
<dbReference type="InterPro" id="IPR003661">
    <property type="entry name" value="HisK_dim/P_dom"/>
</dbReference>
<keyword evidence="9" id="KW-0812">Transmembrane</keyword>
<dbReference type="InterPro" id="IPR009057">
    <property type="entry name" value="Homeodomain-like_sf"/>
</dbReference>
<evidence type="ECO:0000256" key="1">
    <source>
        <dbReference type="ARBA" id="ARBA00000085"/>
    </source>
</evidence>
<evidence type="ECO:0000313" key="14">
    <source>
        <dbReference type="Proteomes" id="UP000285211"/>
    </source>
</evidence>
<dbReference type="SUPFAM" id="SSF53822">
    <property type="entry name" value="Periplasmic binding protein-like I"/>
    <property type="match status" value="1"/>
</dbReference>
<keyword evidence="3 7" id="KW-0597">Phosphoprotein</keyword>
<protein>
    <recommendedName>
        <fullName evidence="2">histidine kinase</fullName>
        <ecNumber evidence="2">2.7.13.3</ecNumber>
    </recommendedName>
</protein>
<dbReference type="Pfam" id="PF13407">
    <property type="entry name" value="Peripla_BP_4"/>
    <property type="match status" value="1"/>
</dbReference>
<dbReference type="GO" id="GO:0003700">
    <property type="term" value="F:DNA-binding transcription factor activity"/>
    <property type="evidence" value="ECO:0007669"/>
    <property type="project" value="InterPro"/>
</dbReference>
<dbReference type="EC" id="2.7.13.3" evidence="2"/>
<dbReference type="InterPro" id="IPR018060">
    <property type="entry name" value="HTH_AraC"/>
</dbReference>
<dbReference type="OrthoDB" id="1522078at2"/>
<dbReference type="PANTHER" id="PTHR43547">
    <property type="entry name" value="TWO-COMPONENT HISTIDINE KINASE"/>
    <property type="match status" value="1"/>
</dbReference>
<dbReference type="InterPro" id="IPR001789">
    <property type="entry name" value="Sig_transdc_resp-reg_receiver"/>
</dbReference>
<dbReference type="Pfam" id="PF00072">
    <property type="entry name" value="Response_reg"/>
    <property type="match status" value="1"/>
</dbReference>
<dbReference type="Gene3D" id="1.10.10.60">
    <property type="entry name" value="Homeodomain-like"/>
    <property type="match status" value="2"/>
</dbReference>
<dbReference type="InterPro" id="IPR004358">
    <property type="entry name" value="Sig_transdc_His_kin-like_C"/>
</dbReference>
<keyword evidence="14" id="KW-1185">Reference proteome</keyword>
<dbReference type="PANTHER" id="PTHR43547:SF2">
    <property type="entry name" value="HYBRID SIGNAL TRANSDUCTION HISTIDINE KINASE C"/>
    <property type="match status" value="1"/>
</dbReference>
<dbReference type="PRINTS" id="PR00344">
    <property type="entry name" value="BCTRLSENSOR"/>
</dbReference>
<dbReference type="InterPro" id="IPR025997">
    <property type="entry name" value="SBP_2_dom"/>
</dbReference>
<keyword evidence="5" id="KW-0238">DNA-binding</keyword>
<dbReference type="SUPFAM" id="SSF47384">
    <property type="entry name" value="Homodimeric domain of signal transducing histidine kinase"/>
    <property type="match status" value="1"/>
</dbReference>
<dbReference type="SUPFAM" id="SSF52172">
    <property type="entry name" value="CheY-like"/>
    <property type="match status" value="1"/>
</dbReference>
<evidence type="ECO:0000313" key="13">
    <source>
        <dbReference type="EMBL" id="RVT77373.1"/>
    </source>
</evidence>
<keyword evidence="4" id="KW-0805">Transcription regulation</keyword>
<comment type="catalytic activity">
    <reaction evidence="1">
        <text>ATP + protein L-histidine = ADP + protein N-phospho-L-histidine.</text>
        <dbReference type="EC" id="2.7.13.3"/>
    </reaction>
</comment>
<feature type="domain" description="Response regulatory" evidence="12">
    <location>
        <begin position="665"/>
        <end position="779"/>
    </location>
</feature>
<organism evidence="13 14">
    <name type="scientific">Flavobacterium sufflavum</name>
    <dbReference type="NCBI Taxonomy" id="1921138"/>
    <lineage>
        <taxon>Bacteria</taxon>
        <taxon>Pseudomonadati</taxon>
        <taxon>Bacteroidota</taxon>
        <taxon>Flavobacteriia</taxon>
        <taxon>Flavobacteriales</taxon>
        <taxon>Flavobacteriaceae</taxon>
        <taxon>Flavobacterium</taxon>
    </lineage>
</organism>
<evidence type="ECO:0000259" key="10">
    <source>
        <dbReference type="PROSITE" id="PS01124"/>
    </source>
</evidence>
<dbReference type="CDD" id="cd06308">
    <property type="entry name" value="PBP1_sensor_kinase-like"/>
    <property type="match status" value="1"/>
</dbReference>
<dbReference type="Pfam" id="PF00512">
    <property type="entry name" value="HisKA"/>
    <property type="match status" value="1"/>
</dbReference>
<accession>A0A3S2UQ81</accession>
<dbReference type="Pfam" id="PF12833">
    <property type="entry name" value="HTH_18"/>
    <property type="match status" value="1"/>
</dbReference>
<keyword evidence="6" id="KW-0804">Transcription</keyword>
<dbReference type="Gene3D" id="1.10.287.130">
    <property type="match status" value="1"/>
</dbReference>
<dbReference type="InterPro" id="IPR003594">
    <property type="entry name" value="HATPase_dom"/>
</dbReference>
<evidence type="ECO:0000259" key="11">
    <source>
        <dbReference type="PROSITE" id="PS50109"/>
    </source>
</evidence>
<dbReference type="SMART" id="SM00388">
    <property type="entry name" value="HisKA"/>
    <property type="match status" value="1"/>
</dbReference>
<evidence type="ECO:0000256" key="2">
    <source>
        <dbReference type="ARBA" id="ARBA00012438"/>
    </source>
</evidence>
<evidence type="ECO:0000259" key="12">
    <source>
        <dbReference type="PROSITE" id="PS50110"/>
    </source>
</evidence>
<dbReference type="SMART" id="SM00342">
    <property type="entry name" value="HTH_ARAC"/>
    <property type="match status" value="1"/>
</dbReference>
<gene>
    <name evidence="13" type="ORF">EOD40_06065</name>
</gene>
<feature type="transmembrane region" description="Helical" evidence="9">
    <location>
        <begin position="344"/>
        <end position="364"/>
    </location>
</feature>
<evidence type="ECO:0000256" key="7">
    <source>
        <dbReference type="PROSITE-ProRule" id="PRU00169"/>
    </source>
</evidence>
<keyword evidence="8" id="KW-0175">Coiled coil</keyword>
<keyword evidence="9" id="KW-0472">Membrane</keyword>
<feature type="coiled-coil region" evidence="8">
    <location>
        <begin position="366"/>
        <end position="393"/>
    </location>
</feature>
<name>A0A3S2UQ81_9FLAO</name>
<dbReference type="EMBL" id="SACJ01000003">
    <property type="protein sequence ID" value="RVT77373.1"/>
    <property type="molecule type" value="Genomic_DNA"/>
</dbReference>
<dbReference type="AlphaFoldDB" id="A0A3S2UQ81"/>
<dbReference type="InterPro" id="IPR005467">
    <property type="entry name" value="His_kinase_dom"/>
</dbReference>
<dbReference type="SUPFAM" id="SSF46689">
    <property type="entry name" value="Homeodomain-like"/>
    <property type="match status" value="1"/>
</dbReference>
<dbReference type="InterPro" id="IPR028082">
    <property type="entry name" value="Peripla_BP_I"/>
</dbReference>
<evidence type="ECO:0000256" key="4">
    <source>
        <dbReference type="ARBA" id="ARBA00023015"/>
    </source>
</evidence>
<dbReference type="InterPro" id="IPR036890">
    <property type="entry name" value="HATPase_C_sf"/>
</dbReference>
<dbReference type="GO" id="GO:0000155">
    <property type="term" value="F:phosphorelay sensor kinase activity"/>
    <property type="evidence" value="ECO:0007669"/>
    <property type="project" value="InterPro"/>
</dbReference>
<feature type="domain" description="HTH araC/xylS-type" evidence="10">
    <location>
        <begin position="810"/>
        <end position="909"/>
    </location>
</feature>
<dbReference type="Proteomes" id="UP000285211">
    <property type="component" value="Unassembled WGS sequence"/>
</dbReference>
<dbReference type="Pfam" id="PF02518">
    <property type="entry name" value="HATPase_c"/>
    <property type="match status" value="1"/>
</dbReference>
<dbReference type="SMART" id="SM00387">
    <property type="entry name" value="HATPase_c"/>
    <property type="match status" value="1"/>
</dbReference>
<comment type="caution">
    <text evidence="13">The sequence shown here is derived from an EMBL/GenBank/DDBJ whole genome shotgun (WGS) entry which is preliminary data.</text>
</comment>
<dbReference type="InterPro" id="IPR011006">
    <property type="entry name" value="CheY-like_superfamily"/>
</dbReference>
<evidence type="ECO:0000256" key="5">
    <source>
        <dbReference type="ARBA" id="ARBA00023125"/>
    </source>
</evidence>
<dbReference type="CDD" id="cd00082">
    <property type="entry name" value="HisKA"/>
    <property type="match status" value="1"/>
</dbReference>
<dbReference type="InterPro" id="IPR018062">
    <property type="entry name" value="HTH_AraC-typ_CS"/>
</dbReference>
<feature type="domain" description="Histidine kinase" evidence="11">
    <location>
        <begin position="407"/>
        <end position="622"/>
    </location>
</feature>
<dbReference type="PROSITE" id="PS01124">
    <property type="entry name" value="HTH_ARAC_FAMILY_2"/>
    <property type="match status" value="1"/>
</dbReference>
<dbReference type="SMART" id="SM00448">
    <property type="entry name" value="REC"/>
    <property type="match status" value="1"/>
</dbReference>
<reference evidence="13 14" key="1">
    <citation type="submission" date="2019-01" db="EMBL/GenBank/DDBJ databases">
        <authorList>
            <person name="Chen W.-M."/>
        </authorList>
    </citation>
    <scope>NUCLEOTIDE SEQUENCE [LARGE SCALE GENOMIC DNA]</scope>
    <source>
        <strain evidence="13 14">BBQ-12</strain>
    </source>
</reference>
<dbReference type="PROSITE" id="PS50110">
    <property type="entry name" value="RESPONSE_REGULATORY"/>
    <property type="match status" value="1"/>
</dbReference>
<dbReference type="SUPFAM" id="SSF55874">
    <property type="entry name" value="ATPase domain of HSP90 chaperone/DNA topoisomerase II/histidine kinase"/>
    <property type="match status" value="1"/>
</dbReference>
<feature type="modified residue" description="4-aspartylphosphate" evidence="7">
    <location>
        <position position="712"/>
    </location>
</feature>
<evidence type="ECO:0000256" key="9">
    <source>
        <dbReference type="SAM" id="Phobius"/>
    </source>
</evidence>
<dbReference type="Gene3D" id="3.30.565.10">
    <property type="entry name" value="Histidine kinase-like ATPase, C-terminal domain"/>
    <property type="match status" value="1"/>
</dbReference>
<dbReference type="RefSeq" id="WP_128194013.1">
    <property type="nucleotide sequence ID" value="NZ_SACJ01000003.1"/>
</dbReference>
<dbReference type="GO" id="GO:0043565">
    <property type="term" value="F:sequence-specific DNA binding"/>
    <property type="evidence" value="ECO:0007669"/>
    <property type="project" value="InterPro"/>
</dbReference>
<dbReference type="InterPro" id="IPR036097">
    <property type="entry name" value="HisK_dim/P_sf"/>
</dbReference>
<dbReference type="Gene3D" id="3.40.50.2300">
    <property type="match status" value="3"/>
</dbReference>
<keyword evidence="9" id="KW-1133">Transmembrane helix</keyword>